<accession>A0A0B6Z661</accession>
<dbReference type="PANTHER" id="PTHR31516">
    <property type="entry name" value="STABILIZER OF AXONEMAL MICROTUBULES 2"/>
    <property type="match status" value="1"/>
</dbReference>
<comment type="similarity">
    <text evidence="1">Belongs to the FAM154 family.</text>
</comment>
<feature type="non-terminal residue" evidence="2">
    <location>
        <position position="1"/>
    </location>
</feature>
<proteinExistence type="inferred from homology"/>
<reference evidence="2" key="1">
    <citation type="submission" date="2014-12" db="EMBL/GenBank/DDBJ databases">
        <title>Insight into the proteome of Arion vulgaris.</title>
        <authorList>
            <person name="Aradska J."/>
            <person name="Bulat T."/>
            <person name="Smidak R."/>
            <person name="Sarate P."/>
            <person name="Gangsoo J."/>
            <person name="Sialana F."/>
            <person name="Bilban M."/>
            <person name="Lubec G."/>
        </authorList>
    </citation>
    <scope>NUCLEOTIDE SEQUENCE</scope>
    <source>
        <tissue evidence="2">Skin</tissue>
    </source>
</reference>
<feature type="non-terminal residue" evidence="2">
    <location>
        <position position="169"/>
    </location>
</feature>
<dbReference type="PANTHER" id="PTHR31516:SF18">
    <property type="entry name" value="TRANSLATION INITIATION FACTOR IF-2"/>
    <property type="match status" value="1"/>
</dbReference>
<dbReference type="EMBL" id="HACG01017123">
    <property type="protein sequence ID" value="CEK63988.1"/>
    <property type="molecule type" value="Transcribed_RNA"/>
</dbReference>
<protein>
    <submittedName>
        <fullName evidence="2">Uncharacterized protein</fullName>
    </submittedName>
</protein>
<name>A0A0B6Z661_9EUPU</name>
<dbReference type="GO" id="GO:0005856">
    <property type="term" value="C:cytoskeleton"/>
    <property type="evidence" value="ECO:0007669"/>
    <property type="project" value="TreeGrafter"/>
</dbReference>
<organism evidence="2">
    <name type="scientific">Arion vulgaris</name>
    <dbReference type="NCBI Taxonomy" id="1028688"/>
    <lineage>
        <taxon>Eukaryota</taxon>
        <taxon>Metazoa</taxon>
        <taxon>Spiralia</taxon>
        <taxon>Lophotrochozoa</taxon>
        <taxon>Mollusca</taxon>
        <taxon>Gastropoda</taxon>
        <taxon>Heterobranchia</taxon>
        <taxon>Euthyneura</taxon>
        <taxon>Panpulmonata</taxon>
        <taxon>Eupulmonata</taxon>
        <taxon>Stylommatophora</taxon>
        <taxon>Helicina</taxon>
        <taxon>Arionoidea</taxon>
        <taxon>Arionidae</taxon>
        <taxon>Arion</taxon>
    </lineage>
</organism>
<gene>
    <name evidence="2" type="primary">ORF50265</name>
</gene>
<dbReference type="InterPro" id="IPR033336">
    <property type="entry name" value="SAXO1/2"/>
</dbReference>
<dbReference type="AlphaFoldDB" id="A0A0B6Z661"/>
<sequence length="169" mass="19882">RMPEQVYVDQVKKQFNDVLADDITISNLCDCGRHKCIHKRMQNQQKGAFPKSDYMSTYQVIKHPKPRSSKRPIVAVRESCPAPMHFSTNQRDHFKNYGNVERVKPITNIAKYEPSNQRMDTLTHYLQEFTPKQINLESSNHHKDSHNLIPTDDIKFDATTSNKEHFQRW</sequence>
<evidence type="ECO:0000256" key="1">
    <source>
        <dbReference type="ARBA" id="ARBA00008738"/>
    </source>
</evidence>
<dbReference type="GO" id="GO:0008017">
    <property type="term" value="F:microtubule binding"/>
    <property type="evidence" value="ECO:0007669"/>
    <property type="project" value="InterPro"/>
</dbReference>
<dbReference type="Pfam" id="PF05217">
    <property type="entry name" value="SAXO1-2"/>
    <property type="match status" value="1"/>
</dbReference>
<evidence type="ECO:0000313" key="2">
    <source>
        <dbReference type="EMBL" id="CEK63988.1"/>
    </source>
</evidence>